<reference evidence="1 2" key="1">
    <citation type="submission" date="2020-12" db="EMBL/GenBank/DDBJ databases">
        <title>Olleya sediminilitoris sp. nov., isolated from a tidal flat.</title>
        <authorList>
            <person name="Park S."/>
            <person name="Yoon J.-H."/>
        </authorList>
    </citation>
    <scope>NUCLEOTIDE SEQUENCE [LARGE SCALE GENOMIC DNA]</scope>
    <source>
        <strain evidence="1 2">YSTF-M6</strain>
    </source>
</reference>
<proteinExistence type="predicted"/>
<evidence type="ECO:0000313" key="1">
    <source>
        <dbReference type="EMBL" id="MBL7558626.1"/>
    </source>
</evidence>
<name>A0ABS1WHN3_9FLAO</name>
<accession>A0ABS1WHN3</accession>
<dbReference type="RefSeq" id="WP_116823870.1">
    <property type="nucleotide sequence ID" value="NZ_JAEMEF010000001.1"/>
</dbReference>
<dbReference type="EMBL" id="JAEMEF010000001">
    <property type="protein sequence ID" value="MBL7558626.1"/>
    <property type="molecule type" value="Genomic_DNA"/>
</dbReference>
<gene>
    <name evidence="1" type="ORF">JAO71_02330</name>
</gene>
<protein>
    <recommendedName>
        <fullName evidence="3">Lipoprotein</fullName>
    </recommendedName>
</protein>
<dbReference type="PROSITE" id="PS51257">
    <property type="entry name" value="PROKAR_LIPOPROTEIN"/>
    <property type="match status" value="1"/>
</dbReference>
<evidence type="ECO:0000313" key="2">
    <source>
        <dbReference type="Proteomes" id="UP000605013"/>
    </source>
</evidence>
<comment type="caution">
    <text evidence="1">The sequence shown here is derived from an EMBL/GenBank/DDBJ whole genome shotgun (WGS) entry which is preliminary data.</text>
</comment>
<keyword evidence="2" id="KW-1185">Reference proteome</keyword>
<organism evidence="1 2">
    <name type="scientific">Olleya sediminilitoris</name>
    <dbReference type="NCBI Taxonomy" id="2795739"/>
    <lineage>
        <taxon>Bacteria</taxon>
        <taxon>Pseudomonadati</taxon>
        <taxon>Bacteroidota</taxon>
        <taxon>Flavobacteriia</taxon>
        <taxon>Flavobacteriales</taxon>
        <taxon>Flavobacteriaceae</taxon>
    </lineage>
</organism>
<evidence type="ECO:0008006" key="3">
    <source>
        <dbReference type="Google" id="ProtNLM"/>
    </source>
</evidence>
<sequence length="173" mass="19577">MRFFKLSLVVLVLFTACKKETTVTKPEEDLGVLDSLKITKEDISKINYQDIALDVKSNPIVSNWQAYLDVSNGIQALTLPDFTFFNADVDLFNSTLTDLEETIPESINTQAIKARVLVLKTMMLKFQEIESLDTSTKTELLLAIKQVFLAQSNLNLQINKKVEKDSQVIVKPY</sequence>
<dbReference type="Proteomes" id="UP000605013">
    <property type="component" value="Unassembled WGS sequence"/>
</dbReference>